<keyword evidence="1" id="KW-0732">Signal</keyword>
<keyword evidence="3" id="KW-1185">Reference proteome</keyword>
<accession>A0AAN7P766</accession>
<reference evidence="3" key="1">
    <citation type="submission" date="2023-01" db="EMBL/GenBank/DDBJ databases">
        <title>Key to firefly adult light organ development and bioluminescence: homeobox transcription factors regulate luciferase expression and transportation to peroxisome.</title>
        <authorList>
            <person name="Fu X."/>
        </authorList>
    </citation>
    <scope>NUCLEOTIDE SEQUENCE [LARGE SCALE GENOMIC DNA]</scope>
</reference>
<organism evidence="2 3">
    <name type="scientific">Aquatica leii</name>
    <dbReference type="NCBI Taxonomy" id="1421715"/>
    <lineage>
        <taxon>Eukaryota</taxon>
        <taxon>Metazoa</taxon>
        <taxon>Ecdysozoa</taxon>
        <taxon>Arthropoda</taxon>
        <taxon>Hexapoda</taxon>
        <taxon>Insecta</taxon>
        <taxon>Pterygota</taxon>
        <taxon>Neoptera</taxon>
        <taxon>Endopterygota</taxon>
        <taxon>Coleoptera</taxon>
        <taxon>Polyphaga</taxon>
        <taxon>Elateriformia</taxon>
        <taxon>Elateroidea</taxon>
        <taxon>Lampyridae</taxon>
        <taxon>Luciolinae</taxon>
        <taxon>Aquatica</taxon>
    </lineage>
</organism>
<evidence type="ECO:0000256" key="1">
    <source>
        <dbReference type="SAM" id="SignalP"/>
    </source>
</evidence>
<protein>
    <recommendedName>
        <fullName evidence="4">Invertebrate defensins family profile domain-containing protein</fullName>
    </recommendedName>
</protein>
<dbReference type="Proteomes" id="UP001353858">
    <property type="component" value="Unassembled WGS sequence"/>
</dbReference>
<sequence>MNKIFLCFVIVSFVIAFVAAQPVVVEEGGLNDESIIREKRAASCRSVASQPNKPSTYNESCRAHCILNGKKGAAQPVVQKDGVYVESLSNLREKREMSCRSVSTNPGDPGSYDEGCRAYCIMSGRKGGSCSGTNCSCY</sequence>
<evidence type="ECO:0000313" key="3">
    <source>
        <dbReference type="Proteomes" id="UP001353858"/>
    </source>
</evidence>
<comment type="caution">
    <text evidence="2">The sequence shown here is derived from an EMBL/GenBank/DDBJ whole genome shotgun (WGS) entry which is preliminary data.</text>
</comment>
<dbReference type="AlphaFoldDB" id="A0AAN7P766"/>
<feature type="chain" id="PRO_5042984424" description="Invertebrate defensins family profile domain-containing protein" evidence="1">
    <location>
        <begin position="21"/>
        <end position="138"/>
    </location>
</feature>
<dbReference type="EMBL" id="JARPUR010000004">
    <property type="protein sequence ID" value="KAK4878352.1"/>
    <property type="molecule type" value="Genomic_DNA"/>
</dbReference>
<gene>
    <name evidence="2" type="ORF">RN001_010858</name>
</gene>
<name>A0AAN7P766_9COLE</name>
<evidence type="ECO:0000313" key="2">
    <source>
        <dbReference type="EMBL" id="KAK4878352.1"/>
    </source>
</evidence>
<feature type="signal peptide" evidence="1">
    <location>
        <begin position="1"/>
        <end position="20"/>
    </location>
</feature>
<evidence type="ECO:0008006" key="4">
    <source>
        <dbReference type="Google" id="ProtNLM"/>
    </source>
</evidence>
<proteinExistence type="predicted"/>